<proteinExistence type="predicted"/>
<evidence type="ECO:0000313" key="1">
    <source>
        <dbReference type="EMBL" id="GBL97181.1"/>
    </source>
</evidence>
<dbReference type="Proteomes" id="UP000499080">
    <property type="component" value="Unassembled WGS sequence"/>
</dbReference>
<evidence type="ECO:0000313" key="2">
    <source>
        <dbReference type="Proteomes" id="UP000499080"/>
    </source>
</evidence>
<name>A0A4Y2BY58_ARAVE</name>
<accession>A0A4Y2BY58</accession>
<comment type="caution">
    <text evidence="1">The sequence shown here is derived from an EMBL/GenBank/DDBJ whole genome shotgun (WGS) entry which is preliminary data.</text>
</comment>
<protein>
    <submittedName>
        <fullName evidence="1">Uncharacterized protein</fullName>
    </submittedName>
</protein>
<dbReference type="EMBL" id="BGPR01000127">
    <property type="protein sequence ID" value="GBL97181.1"/>
    <property type="molecule type" value="Genomic_DNA"/>
</dbReference>
<reference evidence="1 2" key="1">
    <citation type="journal article" date="2019" name="Sci. Rep.">
        <title>Orb-weaving spider Araneus ventricosus genome elucidates the spidroin gene catalogue.</title>
        <authorList>
            <person name="Kono N."/>
            <person name="Nakamura H."/>
            <person name="Ohtoshi R."/>
            <person name="Moran D.A.P."/>
            <person name="Shinohara A."/>
            <person name="Yoshida Y."/>
            <person name="Fujiwara M."/>
            <person name="Mori M."/>
            <person name="Tomita M."/>
            <person name="Arakawa K."/>
        </authorList>
    </citation>
    <scope>NUCLEOTIDE SEQUENCE [LARGE SCALE GENOMIC DNA]</scope>
</reference>
<dbReference type="AlphaFoldDB" id="A0A4Y2BY58"/>
<sequence>MANCGKRKHVVVSMELRLNDDGDDVVENTTSIISHMDVMKASEAALFYVEQQSSASPIDVMLIKNGETTWQVAEHLGFNKKSYTFF</sequence>
<keyword evidence="2" id="KW-1185">Reference proteome</keyword>
<organism evidence="1 2">
    <name type="scientific">Araneus ventricosus</name>
    <name type="common">Orbweaver spider</name>
    <name type="synonym">Epeira ventricosa</name>
    <dbReference type="NCBI Taxonomy" id="182803"/>
    <lineage>
        <taxon>Eukaryota</taxon>
        <taxon>Metazoa</taxon>
        <taxon>Ecdysozoa</taxon>
        <taxon>Arthropoda</taxon>
        <taxon>Chelicerata</taxon>
        <taxon>Arachnida</taxon>
        <taxon>Araneae</taxon>
        <taxon>Araneomorphae</taxon>
        <taxon>Entelegynae</taxon>
        <taxon>Araneoidea</taxon>
        <taxon>Araneidae</taxon>
        <taxon>Araneus</taxon>
    </lineage>
</organism>
<gene>
    <name evidence="1" type="ORF">AVEN_144618_1</name>
</gene>